<keyword evidence="3" id="KW-1185">Reference proteome</keyword>
<protein>
    <submittedName>
        <fullName evidence="2">Uncharacterized protein</fullName>
    </submittedName>
</protein>
<name>A0A846MMN3_9BACT</name>
<organism evidence="2 3">
    <name type="scientific">Thermonema lapsum</name>
    <dbReference type="NCBI Taxonomy" id="28195"/>
    <lineage>
        <taxon>Bacteria</taxon>
        <taxon>Pseudomonadati</taxon>
        <taxon>Bacteroidota</taxon>
        <taxon>Cytophagia</taxon>
        <taxon>Cytophagales</taxon>
        <taxon>Thermonemataceae</taxon>
        <taxon>Thermonema</taxon>
    </lineage>
</organism>
<feature type="compositionally biased region" description="Basic and acidic residues" evidence="1">
    <location>
        <begin position="229"/>
        <end position="244"/>
    </location>
</feature>
<dbReference type="RefSeq" id="WP_166918038.1">
    <property type="nucleotide sequence ID" value="NZ_JAASRN010000001.1"/>
</dbReference>
<accession>A0A846MMN3</accession>
<dbReference type="Proteomes" id="UP000537126">
    <property type="component" value="Unassembled WGS sequence"/>
</dbReference>
<dbReference type="AlphaFoldDB" id="A0A846MMN3"/>
<gene>
    <name evidence="2" type="ORF">FHS56_000215</name>
</gene>
<proteinExistence type="predicted"/>
<feature type="compositionally biased region" description="Acidic residues" evidence="1">
    <location>
        <begin position="251"/>
        <end position="263"/>
    </location>
</feature>
<feature type="region of interest" description="Disordered" evidence="1">
    <location>
        <begin position="226"/>
        <end position="263"/>
    </location>
</feature>
<evidence type="ECO:0000313" key="3">
    <source>
        <dbReference type="Proteomes" id="UP000537126"/>
    </source>
</evidence>
<evidence type="ECO:0000256" key="1">
    <source>
        <dbReference type="SAM" id="MobiDB-lite"/>
    </source>
</evidence>
<reference evidence="2 3" key="1">
    <citation type="submission" date="2020-03" db="EMBL/GenBank/DDBJ databases">
        <title>Genomic Encyclopedia of Type Strains, Phase IV (KMG-IV): sequencing the most valuable type-strain genomes for metagenomic binning, comparative biology and taxonomic classification.</title>
        <authorList>
            <person name="Goeker M."/>
        </authorList>
    </citation>
    <scope>NUCLEOTIDE SEQUENCE [LARGE SCALE GENOMIC DNA]</scope>
    <source>
        <strain evidence="2 3">DSM 5718</strain>
    </source>
</reference>
<sequence>MSEERVKQLQPYWEAWIASFIKEVYSRKEYVEGEELLRLTPIEALNKLLIKQLFDEWRQAIEQSKSAYFDYEHPRVKAALQEYANVLSYHIKIDAEAMRRLLHRTLPLYVMLLFSPYHFFVHFFEHNPVPILGVEELKKQLKYIKHYDFLLQALIERMEQQRMQALPPIALLGLFKVVYEQLGNRLVLDSEAIAAFLDMIGYTDEQALQEKPGMEQPTTEKLYSPETKQTMEADREAVKERQEEPAPIQLNEDEQHDAGAEEEDDYYGGLNERFKQRVSHNINLKLPQTQHRSLRDIISLHERFMFVEQLFAGSYHAYQQLIQEIEKVDDLQSAMKLLRRCAQEKNWKPSEALDALEAAVKRAFG</sequence>
<dbReference type="EMBL" id="JAASRN010000001">
    <property type="protein sequence ID" value="NIK72729.1"/>
    <property type="molecule type" value="Genomic_DNA"/>
</dbReference>
<evidence type="ECO:0000313" key="2">
    <source>
        <dbReference type="EMBL" id="NIK72729.1"/>
    </source>
</evidence>
<comment type="caution">
    <text evidence="2">The sequence shown here is derived from an EMBL/GenBank/DDBJ whole genome shotgun (WGS) entry which is preliminary data.</text>
</comment>